<comment type="subcellular location">
    <subcellularLocation>
        <location evidence="1">Cell membrane</location>
        <topology evidence="1">Multi-pass membrane protein</topology>
    </subcellularLocation>
</comment>
<feature type="transmembrane region" description="Helical" evidence="8">
    <location>
        <begin position="129"/>
        <end position="152"/>
    </location>
</feature>
<organism evidence="9 10">
    <name type="scientific">Calditerrivibrio nitroreducens (strain DSM 19672 / NBRC 101217 / Yu37-1)</name>
    <dbReference type="NCBI Taxonomy" id="768670"/>
    <lineage>
        <taxon>Bacteria</taxon>
        <taxon>Pseudomonadati</taxon>
        <taxon>Deferribacterota</taxon>
        <taxon>Deferribacteres</taxon>
        <taxon>Deferribacterales</taxon>
        <taxon>Calditerrivibrionaceae</taxon>
    </lineage>
</organism>
<evidence type="ECO:0000256" key="7">
    <source>
        <dbReference type="ARBA" id="ARBA00023136"/>
    </source>
</evidence>
<proteinExistence type="inferred from homology"/>
<dbReference type="PANTHER" id="PTHR36838:SF4">
    <property type="entry name" value="AUXIN EFFLUX CARRIER FAMILY PROTEIN"/>
    <property type="match status" value="1"/>
</dbReference>
<protein>
    <submittedName>
        <fullName evidence="9">Auxin Efflux Carrier</fullName>
    </submittedName>
</protein>
<feature type="transmembrane region" description="Helical" evidence="8">
    <location>
        <begin position="69"/>
        <end position="89"/>
    </location>
</feature>
<evidence type="ECO:0000256" key="4">
    <source>
        <dbReference type="ARBA" id="ARBA00022475"/>
    </source>
</evidence>
<accession>E4TJ58</accession>
<dbReference type="GO" id="GO:0005886">
    <property type="term" value="C:plasma membrane"/>
    <property type="evidence" value="ECO:0007669"/>
    <property type="project" value="UniProtKB-SubCell"/>
</dbReference>
<dbReference type="HOGENOM" id="CLU_056175_3_0_0"/>
<comment type="similarity">
    <text evidence="2">Belongs to the auxin efflux carrier (TC 2.A.69) family.</text>
</comment>
<dbReference type="OrthoDB" id="9786439at2"/>
<feature type="transmembrane region" description="Helical" evidence="8">
    <location>
        <begin position="289"/>
        <end position="308"/>
    </location>
</feature>
<name>E4TJ58_CALNY</name>
<keyword evidence="6 8" id="KW-1133">Transmembrane helix</keyword>
<gene>
    <name evidence="9" type="ordered locus">Calni_0181</name>
</gene>
<feature type="transmembrane region" description="Helical" evidence="8">
    <location>
        <begin position="225"/>
        <end position="247"/>
    </location>
</feature>
<dbReference type="InterPro" id="IPR004776">
    <property type="entry name" value="Mem_transp_PIN-like"/>
</dbReference>
<evidence type="ECO:0000256" key="8">
    <source>
        <dbReference type="SAM" id="Phobius"/>
    </source>
</evidence>
<evidence type="ECO:0000256" key="1">
    <source>
        <dbReference type="ARBA" id="ARBA00004651"/>
    </source>
</evidence>
<sequence precursor="true">MIEKETIDILLLVLPIFIVMATGNILYKLKFFDQHFMSVANKLIFYFLLPVLLFYEIANANIKSYSLTYLLTIMGLAIIAMFVISFVLGKIFKFNKSSIGTFAMNSFRANYAYMGLPVSYYAFGDKGLTIASILMAFIVPLVNLMSVISLILTSNSKMNLKTFIKNTLFNPLAVACILGIIFSVLSIKIPLFINKSLELMSNVTLPLALFSIGATLDFKKVKGDIVIISFNVFLKLIILPLITLALLKISSTSMTFESKVLIVMLSSPAATVNYILVSEMGGDKDLASSVIIISSAFSIFSFVFWISIL</sequence>
<dbReference type="EMBL" id="CP002347">
    <property type="protein sequence ID" value="ADR18094.1"/>
    <property type="molecule type" value="Genomic_DNA"/>
</dbReference>
<dbReference type="Pfam" id="PF03547">
    <property type="entry name" value="Mem_trans"/>
    <property type="match status" value="2"/>
</dbReference>
<dbReference type="GO" id="GO:0055085">
    <property type="term" value="P:transmembrane transport"/>
    <property type="evidence" value="ECO:0007669"/>
    <property type="project" value="InterPro"/>
</dbReference>
<keyword evidence="10" id="KW-1185">Reference proteome</keyword>
<reference evidence="9 10" key="2">
    <citation type="journal article" date="2011" name="Stand. Genomic Sci.">
        <title>Complete genome sequence of Calditerrivibrio nitroreducens type strain (Yu37-1).</title>
        <authorList>
            <person name="Pitluck S."/>
            <person name="Sikorski J."/>
            <person name="Zeytun A."/>
            <person name="Lapidus A."/>
            <person name="Nolan M."/>
            <person name="Lucas S."/>
            <person name="Hammon N."/>
            <person name="Deshpande S."/>
            <person name="Cheng J.F."/>
            <person name="Tapia R."/>
            <person name="Han C."/>
            <person name="Goodwin L."/>
            <person name="Liolios K."/>
            <person name="Pagani I."/>
            <person name="Ivanova N."/>
            <person name="Mavromatis K."/>
            <person name="Pati A."/>
            <person name="Chen A."/>
            <person name="Palaniappan K."/>
            <person name="Hauser L."/>
            <person name="Chang Y.J."/>
            <person name="Jeffries C.D."/>
            <person name="Detter J.C."/>
            <person name="Brambilla E."/>
            <person name="Djao O.D."/>
            <person name="Rohde M."/>
            <person name="Spring S."/>
            <person name="Goker M."/>
            <person name="Woyke T."/>
            <person name="Bristow J."/>
            <person name="Eisen J.A."/>
            <person name="Markowitz V."/>
            <person name="Hugenholtz P."/>
            <person name="Kyrpides N.C."/>
            <person name="Klenk H.P."/>
            <person name="Land M."/>
        </authorList>
    </citation>
    <scope>NUCLEOTIDE SEQUENCE [LARGE SCALE GENOMIC DNA]</scope>
    <source>
        <strain evidence="10">DSM 19672 / NBRC 101217 / Yu37-1</strain>
    </source>
</reference>
<dbReference type="Proteomes" id="UP000007039">
    <property type="component" value="Chromosome"/>
</dbReference>
<evidence type="ECO:0000313" key="9">
    <source>
        <dbReference type="EMBL" id="ADR18094.1"/>
    </source>
</evidence>
<reference key="1">
    <citation type="submission" date="2010-11" db="EMBL/GenBank/DDBJ databases">
        <title>The complete genome of chromosome of Calditerrivibrio nitroreducens DSM 19672.</title>
        <authorList>
            <consortium name="US DOE Joint Genome Institute (JGI-PGF)"/>
            <person name="Lucas S."/>
            <person name="Copeland A."/>
            <person name="Lapidus A."/>
            <person name="Bruce D."/>
            <person name="Goodwin L."/>
            <person name="Pitluck S."/>
            <person name="Kyrpides N."/>
            <person name="Mavromatis K."/>
            <person name="Ivanova N."/>
            <person name="Mikhailova N."/>
            <person name="Zeytun A."/>
            <person name="Brettin T."/>
            <person name="Detter J.C."/>
            <person name="Tapia R."/>
            <person name="Han C."/>
            <person name="Land M."/>
            <person name="Hauser L."/>
            <person name="Markowitz V."/>
            <person name="Cheng J.-F."/>
            <person name="Hugenholtz P."/>
            <person name="Woyke T."/>
            <person name="Wu D."/>
            <person name="Spring S."/>
            <person name="Schroeder M."/>
            <person name="Brambilla E."/>
            <person name="Klenk H.-P."/>
            <person name="Eisen J.A."/>
        </authorList>
    </citation>
    <scope>NUCLEOTIDE SEQUENCE [LARGE SCALE GENOMIC DNA]</scope>
    <source>
        <strain>DSM 19672</strain>
    </source>
</reference>
<evidence type="ECO:0000256" key="5">
    <source>
        <dbReference type="ARBA" id="ARBA00022692"/>
    </source>
</evidence>
<feature type="transmembrane region" description="Helical" evidence="8">
    <location>
        <begin position="6"/>
        <end position="27"/>
    </location>
</feature>
<evidence type="ECO:0000313" key="10">
    <source>
        <dbReference type="Proteomes" id="UP000007039"/>
    </source>
</evidence>
<dbReference type="AlphaFoldDB" id="E4TJ58"/>
<dbReference type="STRING" id="768670.Calni_0181"/>
<dbReference type="KEGG" id="cni:Calni_0181"/>
<feature type="transmembrane region" description="Helical" evidence="8">
    <location>
        <begin position="259"/>
        <end position="277"/>
    </location>
</feature>
<keyword evidence="5 8" id="KW-0812">Transmembrane</keyword>
<keyword evidence="3" id="KW-0813">Transport</keyword>
<dbReference type="eggNOG" id="COG0679">
    <property type="taxonomic scope" value="Bacteria"/>
</dbReference>
<dbReference type="RefSeq" id="WP_013450311.1">
    <property type="nucleotide sequence ID" value="NC_014758.1"/>
</dbReference>
<dbReference type="Gene3D" id="1.20.1530.20">
    <property type="match status" value="1"/>
</dbReference>
<dbReference type="PANTHER" id="PTHR36838">
    <property type="entry name" value="AUXIN EFFLUX CARRIER FAMILY PROTEIN"/>
    <property type="match status" value="1"/>
</dbReference>
<feature type="transmembrane region" description="Helical" evidence="8">
    <location>
        <begin position="172"/>
        <end position="193"/>
    </location>
</feature>
<feature type="transmembrane region" description="Helical" evidence="8">
    <location>
        <begin position="39"/>
        <end position="57"/>
    </location>
</feature>
<evidence type="ECO:0000256" key="6">
    <source>
        <dbReference type="ARBA" id="ARBA00022989"/>
    </source>
</evidence>
<evidence type="ECO:0000256" key="2">
    <source>
        <dbReference type="ARBA" id="ARBA00010145"/>
    </source>
</evidence>
<keyword evidence="4" id="KW-1003">Cell membrane</keyword>
<keyword evidence="7 8" id="KW-0472">Membrane</keyword>
<evidence type="ECO:0000256" key="3">
    <source>
        <dbReference type="ARBA" id="ARBA00022448"/>
    </source>
</evidence>
<dbReference type="InterPro" id="IPR038770">
    <property type="entry name" value="Na+/solute_symporter_sf"/>
</dbReference>